<feature type="transmembrane region" description="Helical" evidence="1">
    <location>
        <begin position="6"/>
        <end position="25"/>
    </location>
</feature>
<feature type="transmembrane region" description="Helical" evidence="1">
    <location>
        <begin position="95"/>
        <end position="115"/>
    </location>
</feature>
<dbReference type="InParanoid" id="F2UH92"/>
<dbReference type="Proteomes" id="UP000007799">
    <property type="component" value="Unassembled WGS sequence"/>
</dbReference>
<sequence>MSGGRAGGIVLGYAGFLFVMGFLGFAMGNFQSKAKSAIIVGSACSLLQVIAYFLHISSSMSGAGLMIAKAFMTVNTALFAWRAYLAWQSPEKQHVAILVAVMALGSLAALTVLALTPSAPKRHEAQKTK</sequence>
<evidence type="ECO:0000313" key="2">
    <source>
        <dbReference type="EMBL" id="EGD76491.1"/>
    </source>
</evidence>
<gene>
    <name evidence="2" type="ORF">PTSG_07608</name>
</gene>
<dbReference type="RefSeq" id="XP_004991405.1">
    <property type="nucleotide sequence ID" value="XM_004991348.1"/>
</dbReference>
<feature type="transmembrane region" description="Helical" evidence="1">
    <location>
        <begin position="37"/>
        <end position="56"/>
    </location>
</feature>
<dbReference type="EMBL" id="GL832974">
    <property type="protein sequence ID" value="EGD76491.1"/>
    <property type="molecule type" value="Genomic_DNA"/>
</dbReference>
<evidence type="ECO:0000256" key="1">
    <source>
        <dbReference type="SAM" id="Phobius"/>
    </source>
</evidence>
<feature type="transmembrane region" description="Helical" evidence="1">
    <location>
        <begin position="62"/>
        <end position="83"/>
    </location>
</feature>
<evidence type="ECO:0000313" key="3">
    <source>
        <dbReference type="Proteomes" id="UP000007799"/>
    </source>
</evidence>
<reference evidence="2" key="1">
    <citation type="submission" date="2009-08" db="EMBL/GenBank/DDBJ databases">
        <title>Annotation of Salpingoeca rosetta.</title>
        <authorList>
            <consortium name="The Broad Institute Genome Sequencing Platform"/>
            <person name="Russ C."/>
            <person name="Cuomo C."/>
            <person name="Burger G."/>
            <person name="Gray M.W."/>
            <person name="Holland P.W.H."/>
            <person name="King N."/>
            <person name="Lang F.B.F."/>
            <person name="Roger A.J."/>
            <person name="Ruiz-Trillo I."/>
            <person name="Young S.K."/>
            <person name="Zeng Q."/>
            <person name="Gargeya S."/>
            <person name="Alvarado L."/>
            <person name="Berlin A."/>
            <person name="Chapman S.B."/>
            <person name="Chen Z."/>
            <person name="Freedman E."/>
            <person name="Gellesch M."/>
            <person name="Goldberg J."/>
            <person name="Griggs A."/>
            <person name="Gujja S."/>
            <person name="Heilman E."/>
            <person name="Heiman D."/>
            <person name="Howarth C."/>
            <person name="Mehta T."/>
            <person name="Neiman D."/>
            <person name="Pearson M."/>
            <person name="Roberts A."/>
            <person name="Saif S."/>
            <person name="Shea T."/>
            <person name="Shenoy N."/>
            <person name="Sisk P."/>
            <person name="Stolte C."/>
            <person name="Sykes S."/>
            <person name="White J."/>
            <person name="Yandava C."/>
            <person name="Haas B."/>
            <person name="Nusbaum C."/>
            <person name="Birren B."/>
        </authorList>
    </citation>
    <scope>NUCLEOTIDE SEQUENCE [LARGE SCALE GENOMIC DNA]</scope>
    <source>
        <strain evidence="2">ATCC 50818</strain>
    </source>
</reference>
<keyword evidence="1" id="KW-0812">Transmembrane</keyword>
<keyword evidence="1" id="KW-1133">Transmembrane helix</keyword>
<organism evidence="3">
    <name type="scientific">Salpingoeca rosetta (strain ATCC 50818 / BSB-021)</name>
    <dbReference type="NCBI Taxonomy" id="946362"/>
    <lineage>
        <taxon>Eukaryota</taxon>
        <taxon>Choanoflagellata</taxon>
        <taxon>Craspedida</taxon>
        <taxon>Salpingoecidae</taxon>
        <taxon>Salpingoeca</taxon>
    </lineage>
</organism>
<dbReference type="OMA" id="IAYFLHI"/>
<name>F2UH92_SALR5</name>
<dbReference type="GeneID" id="16071965"/>
<accession>F2UH92</accession>
<dbReference type="AlphaFoldDB" id="F2UH92"/>
<proteinExistence type="predicted"/>
<protein>
    <submittedName>
        <fullName evidence="2">Uncharacterized protein</fullName>
    </submittedName>
</protein>
<keyword evidence="1" id="KW-0472">Membrane</keyword>
<dbReference type="KEGG" id="sre:PTSG_07608"/>
<keyword evidence="3" id="KW-1185">Reference proteome</keyword>